<dbReference type="Proteomes" id="UP000821866">
    <property type="component" value="Unassembled WGS sequence"/>
</dbReference>
<feature type="region of interest" description="Disordered" evidence="2">
    <location>
        <begin position="1"/>
        <end position="116"/>
    </location>
</feature>
<feature type="compositionally biased region" description="Low complexity" evidence="2">
    <location>
        <begin position="96"/>
        <end position="112"/>
    </location>
</feature>
<dbReference type="PANTHER" id="PTHR11733:SF241">
    <property type="entry name" value="GH26575P-RELATED"/>
    <property type="match status" value="1"/>
</dbReference>
<dbReference type="Gene3D" id="1.10.1380.10">
    <property type="entry name" value="Neutral endopeptidase , domain2"/>
    <property type="match status" value="1"/>
</dbReference>
<dbReference type="AlphaFoldDB" id="A0A9J6D0S5"/>
<reference evidence="5" key="2">
    <citation type="submission" date="2021-09" db="EMBL/GenBank/DDBJ databases">
        <authorList>
            <person name="Jia N."/>
            <person name="Wang J."/>
            <person name="Shi W."/>
            <person name="Du L."/>
            <person name="Sun Y."/>
            <person name="Zhan W."/>
            <person name="Jiang J."/>
            <person name="Wang Q."/>
            <person name="Zhang B."/>
            <person name="Ji P."/>
            <person name="Sakyi L.B."/>
            <person name="Cui X."/>
            <person name="Yuan T."/>
            <person name="Jiang B."/>
            <person name="Yang W."/>
            <person name="Lam T.T.-Y."/>
            <person name="Chang Q."/>
            <person name="Ding S."/>
            <person name="Wang X."/>
            <person name="Zhu J."/>
            <person name="Ruan X."/>
            <person name="Zhao L."/>
            <person name="Wei J."/>
            <person name="Que T."/>
            <person name="Du C."/>
            <person name="Cheng J."/>
            <person name="Dai P."/>
            <person name="Han X."/>
            <person name="Huang E."/>
            <person name="Gao Y."/>
            <person name="Liu J."/>
            <person name="Shao H."/>
            <person name="Ye R."/>
            <person name="Li L."/>
            <person name="Wei W."/>
            <person name="Wang X."/>
            <person name="Wang C."/>
            <person name="Huo Q."/>
            <person name="Li W."/>
            <person name="Guo W."/>
            <person name="Chen H."/>
            <person name="Chen S."/>
            <person name="Zhou L."/>
            <person name="Zhou L."/>
            <person name="Ni X."/>
            <person name="Tian J."/>
            <person name="Zhou Y."/>
            <person name="Sheng Y."/>
            <person name="Liu T."/>
            <person name="Pan Y."/>
            <person name="Xia L."/>
            <person name="Li J."/>
            <person name="Zhao F."/>
            <person name="Cao W."/>
        </authorList>
    </citation>
    <scope>NUCLEOTIDE SEQUENCE</scope>
    <source>
        <strain evidence="5">Rmic-2018</strain>
        <tissue evidence="5">Larvae</tissue>
    </source>
</reference>
<protein>
    <recommendedName>
        <fullName evidence="4">Peptidase M13 N-terminal domain-containing protein</fullName>
    </recommendedName>
</protein>
<comment type="caution">
    <text evidence="5">The sequence shown here is derived from an EMBL/GenBank/DDBJ whole genome shotgun (WGS) entry which is preliminary data.</text>
</comment>
<sequence>MSSSVRSTHDDGSSKAESTAVAMTRSVTDGALANSKPVTPDKATPPVRRKTRQRYLGKTKADSETPASVTISSSKSSTTQSTQTEEKVESARIPDANVPRAAKGAAAADFPAKQGDLELARPTAPREENPSVDMRCIVKALLVPLVIMVAVGLIVFLQTHGQIKRDRFCTTKGCEEHKNRIETQLDKSVDPCDDFRAYVCGGWASRKEFRLSRSQMSDMHLAWLYKLPKTLDSGVAHFPIGRKVDAMFKSCVTPGKSQVNVMKEFMKERGMLWPEKPPEDVDPAMVLFDLSFNWNVQLWFTLKVLPAIPGKVKRRIFFMLNDLIVFWKNVWNMIPPQYNYGHYTTVFKMFANDTSNVPDAQRGALTIQTVNYVFNTLAPSCPCKARIPSLFRLGDIDNITSLLKGARIRDMFNAVLGISPPVALDELVLLNDLSLLKNVETILRHFNDTVLLRHVSYLFVYTYAAVAYPLGFMLVLHGSEARAKQELPRFCAGQIEPSFKLLVAAMASVTHFSEEERRHVVEHLDHIVEVSA</sequence>
<feature type="compositionally biased region" description="Basic residues" evidence="2">
    <location>
        <begin position="47"/>
        <end position="57"/>
    </location>
</feature>
<organism evidence="5 6">
    <name type="scientific">Rhipicephalus microplus</name>
    <name type="common">Cattle tick</name>
    <name type="synonym">Boophilus microplus</name>
    <dbReference type="NCBI Taxonomy" id="6941"/>
    <lineage>
        <taxon>Eukaryota</taxon>
        <taxon>Metazoa</taxon>
        <taxon>Ecdysozoa</taxon>
        <taxon>Arthropoda</taxon>
        <taxon>Chelicerata</taxon>
        <taxon>Arachnida</taxon>
        <taxon>Acari</taxon>
        <taxon>Parasitiformes</taxon>
        <taxon>Ixodida</taxon>
        <taxon>Ixodoidea</taxon>
        <taxon>Ixodidae</taxon>
        <taxon>Rhipicephalinae</taxon>
        <taxon>Rhipicephalus</taxon>
        <taxon>Boophilus</taxon>
    </lineage>
</organism>
<dbReference type="GO" id="GO:0004222">
    <property type="term" value="F:metalloendopeptidase activity"/>
    <property type="evidence" value="ECO:0007669"/>
    <property type="project" value="InterPro"/>
</dbReference>
<gene>
    <name evidence="5" type="ORF">HPB51_027182</name>
</gene>
<dbReference type="InterPro" id="IPR042089">
    <property type="entry name" value="Peptidase_M13_dom_2"/>
</dbReference>
<keyword evidence="3" id="KW-1133">Transmembrane helix</keyword>
<evidence type="ECO:0000313" key="6">
    <source>
        <dbReference type="Proteomes" id="UP000821866"/>
    </source>
</evidence>
<dbReference type="InterPro" id="IPR024079">
    <property type="entry name" value="MetalloPept_cat_dom_sf"/>
</dbReference>
<keyword evidence="3" id="KW-0472">Membrane</keyword>
<dbReference type="VEuPathDB" id="VectorBase:LOC119184736"/>
<dbReference type="EMBL" id="JABSTU010003833">
    <property type="protein sequence ID" value="KAH7964581.1"/>
    <property type="molecule type" value="Genomic_DNA"/>
</dbReference>
<dbReference type="GO" id="GO:0005886">
    <property type="term" value="C:plasma membrane"/>
    <property type="evidence" value="ECO:0007669"/>
    <property type="project" value="TreeGrafter"/>
</dbReference>
<proteinExistence type="inferred from homology"/>
<feature type="transmembrane region" description="Helical" evidence="3">
    <location>
        <begin position="455"/>
        <end position="476"/>
    </location>
</feature>
<dbReference type="InterPro" id="IPR008753">
    <property type="entry name" value="Peptidase_M13_N"/>
</dbReference>
<evidence type="ECO:0000259" key="4">
    <source>
        <dbReference type="Pfam" id="PF05649"/>
    </source>
</evidence>
<evidence type="ECO:0000256" key="2">
    <source>
        <dbReference type="SAM" id="MobiDB-lite"/>
    </source>
</evidence>
<keyword evidence="6" id="KW-1185">Reference proteome</keyword>
<dbReference type="Pfam" id="PF05649">
    <property type="entry name" value="Peptidase_M13_N"/>
    <property type="match status" value="1"/>
</dbReference>
<dbReference type="PANTHER" id="PTHR11733">
    <property type="entry name" value="ZINC METALLOPROTEASE FAMILY M13 NEPRILYSIN-RELATED"/>
    <property type="match status" value="1"/>
</dbReference>
<dbReference type="PROSITE" id="PS51885">
    <property type="entry name" value="NEPRILYSIN"/>
    <property type="match status" value="1"/>
</dbReference>
<dbReference type="SUPFAM" id="SSF55486">
    <property type="entry name" value="Metalloproteases ('zincins'), catalytic domain"/>
    <property type="match status" value="1"/>
</dbReference>
<feature type="domain" description="Peptidase M13 N-terminal" evidence="4">
    <location>
        <begin position="191"/>
        <end position="529"/>
    </location>
</feature>
<dbReference type="Gene3D" id="3.40.390.10">
    <property type="entry name" value="Collagenase (Catalytic Domain)"/>
    <property type="match status" value="1"/>
</dbReference>
<accession>A0A9J6D0S5</accession>
<feature type="compositionally biased region" description="Low complexity" evidence="2">
    <location>
        <begin position="68"/>
        <end position="83"/>
    </location>
</feature>
<reference evidence="5" key="1">
    <citation type="journal article" date="2020" name="Cell">
        <title>Large-Scale Comparative Analyses of Tick Genomes Elucidate Their Genetic Diversity and Vector Capacities.</title>
        <authorList>
            <consortium name="Tick Genome and Microbiome Consortium (TIGMIC)"/>
            <person name="Jia N."/>
            <person name="Wang J."/>
            <person name="Shi W."/>
            <person name="Du L."/>
            <person name="Sun Y."/>
            <person name="Zhan W."/>
            <person name="Jiang J.F."/>
            <person name="Wang Q."/>
            <person name="Zhang B."/>
            <person name="Ji P."/>
            <person name="Bell-Sakyi L."/>
            <person name="Cui X.M."/>
            <person name="Yuan T.T."/>
            <person name="Jiang B.G."/>
            <person name="Yang W.F."/>
            <person name="Lam T.T."/>
            <person name="Chang Q.C."/>
            <person name="Ding S.J."/>
            <person name="Wang X.J."/>
            <person name="Zhu J.G."/>
            <person name="Ruan X.D."/>
            <person name="Zhao L."/>
            <person name="Wei J.T."/>
            <person name="Ye R.Z."/>
            <person name="Que T.C."/>
            <person name="Du C.H."/>
            <person name="Zhou Y.H."/>
            <person name="Cheng J.X."/>
            <person name="Dai P.F."/>
            <person name="Guo W.B."/>
            <person name="Han X.H."/>
            <person name="Huang E.J."/>
            <person name="Li L.F."/>
            <person name="Wei W."/>
            <person name="Gao Y.C."/>
            <person name="Liu J.Z."/>
            <person name="Shao H.Z."/>
            <person name="Wang X."/>
            <person name="Wang C.C."/>
            <person name="Yang T.C."/>
            <person name="Huo Q.B."/>
            <person name="Li W."/>
            <person name="Chen H.Y."/>
            <person name="Chen S.E."/>
            <person name="Zhou L.G."/>
            <person name="Ni X.B."/>
            <person name="Tian J.H."/>
            <person name="Sheng Y."/>
            <person name="Liu T."/>
            <person name="Pan Y.S."/>
            <person name="Xia L.Y."/>
            <person name="Li J."/>
            <person name="Zhao F."/>
            <person name="Cao W.C."/>
        </authorList>
    </citation>
    <scope>NUCLEOTIDE SEQUENCE</scope>
    <source>
        <strain evidence="5">Rmic-2018</strain>
    </source>
</reference>
<evidence type="ECO:0000256" key="1">
    <source>
        <dbReference type="ARBA" id="ARBA00007357"/>
    </source>
</evidence>
<name>A0A9J6D0S5_RHIMP</name>
<evidence type="ECO:0000256" key="3">
    <source>
        <dbReference type="SAM" id="Phobius"/>
    </source>
</evidence>
<dbReference type="InterPro" id="IPR000718">
    <property type="entry name" value="Peptidase_M13"/>
</dbReference>
<dbReference type="GO" id="GO:0016485">
    <property type="term" value="P:protein processing"/>
    <property type="evidence" value="ECO:0007669"/>
    <property type="project" value="TreeGrafter"/>
</dbReference>
<comment type="similarity">
    <text evidence="1">Belongs to the peptidase M13 family.</text>
</comment>
<keyword evidence="3" id="KW-0812">Transmembrane</keyword>
<evidence type="ECO:0000313" key="5">
    <source>
        <dbReference type="EMBL" id="KAH7964581.1"/>
    </source>
</evidence>
<feature type="transmembrane region" description="Helical" evidence="3">
    <location>
        <begin position="136"/>
        <end position="157"/>
    </location>
</feature>